<dbReference type="EMBL" id="CAFBOZ010000096">
    <property type="protein sequence ID" value="CAB5003346.1"/>
    <property type="molecule type" value="Genomic_DNA"/>
</dbReference>
<dbReference type="AlphaFoldDB" id="A0A6J7KCD3"/>
<accession>A0A6J7KCD3</accession>
<name>A0A6J7KCD3_9ZZZZ</name>
<sequence length="101" mass="11153">MPSIVEYTMIALPGKYDELIDSYIEFADRFGEVNPTEDLILITGDPEAGLIRGIGLFESGGEAHQVYGAELFVAFRDHASHLIAGEPTRSERELVHVYVKG</sequence>
<gene>
    <name evidence="1" type="ORF">UFOPK3773_01545</name>
    <name evidence="2" type="ORF">UFOPK3992_00791</name>
</gene>
<protein>
    <submittedName>
        <fullName evidence="1">Unannotated protein</fullName>
    </submittedName>
</protein>
<organism evidence="1">
    <name type="scientific">freshwater metagenome</name>
    <dbReference type="NCBI Taxonomy" id="449393"/>
    <lineage>
        <taxon>unclassified sequences</taxon>
        <taxon>metagenomes</taxon>
        <taxon>ecological metagenomes</taxon>
    </lineage>
</organism>
<proteinExistence type="predicted"/>
<evidence type="ECO:0000313" key="2">
    <source>
        <dbReference type="EMBL" id="CAB5003346.1"/>
    </source>
</evidence>
<reference evidence="1" key="1">
    <citation type="submission" date="2020-05" db="EMBL/GenBank/DDBJ databases">
        <authorList>
            <person name="Chiriac C."/>
            <person name="Salcher M."/>
            <person name="Ghai R."/>
            <person name="Kavagutti S V."/>
        </authorList>
    </citation>
    <scope>NUCLEOTIDE SEQUENCE</scope>
</reference>
<evidence type="ECO:0000313" key="1">
    <source>
        <dbReference type="EMBL" id="CAB4953496.1"/>
    </source>
</evidence>
<dbReference type="EMBL" id="CAFBNF010000191">
    <property type="protein sequence ID" value="CAB4953496.1"/>
    <property type="molecule type" value="Genomic_DNA"/>
</dbReference>